<dbReference type="EMBL" id="JACRTB010000022">
    <property type="protein sequence ID" value="MBC8577149.1"/>
    <property type="molecule type" value="Genomic_DNA"/>
</dbReference>
<name>A0ABR7NL86_9FIRM</name>
<gene>
    <name evidence="6" type="ORF">H8717_12120</name>
</gene>
<accession>A0ABR7NL86</accession>
<keyword evidence="2" id="KW-0805">Transcription regulation</keyword>
<evidence type="ECO:0000256" key="2">
    <source>
        <dbReference type="ARBA" id="ARBA00023015"/>
    </source>
</evidence>
<dbReference type="Pfam" id="PF03466">
    <property type="entry name" value="LysR_substrate"/>
    <property type="match status" value="1"/>
</dbReference>
<dbReference type="Proteomes" id="UP000658131">
    <property type="component" value="Unassembled WGS sequence"/>
</dbReference>
<comment type="caution">
    <text evidence="6">The sequence shown here is derived from an EMBL/GenBank/DDBJ whole genome shotgun (WGS) entry which is preliminary data.</text>
</comment>
<evidence type="ECO:0000256" key="3">
    <source>
        <dbReference type="ARBA" id="ARBA00023125"/>
    </source>
</evidence>
<dbReference type="InterPro" id="IPR005119">
    <property type="entry name" value="LysR_subst-bd"/>
</dbReference>
<dbReference type="InterPro" id="IPR036388">
    <property type="entry name" value="WH-like_DNA-bd_sf"/>
</dbReference>
<comment type="similarity">
    <text evidence="1">Belongs to the LysR transcriptional regulatory family.</text>
</comment>
<dbReference type="Gene3D" id="1.10.10.10">
    <property type="entry name" value="Winged helix-like DNA-binding domain superfamily/Winged helix DNA-binding domain"/>
    <property type="match status" value="1"/>
</dbReference>
<dbReference type="PRINTS" id="PR00039">
    <property type="entry name" value="HTHLYSR"/>
</dbReference>
<dbReference type="PANTHER" id="PTHR30126">
    <property type="entry name" value="HTH-TYPE TRANSCRIPTIONAL REGULATOR"/>
    <property type="match status" value="1"/>
</dbReference>
<evidence type="ECO:0000256" key="4">
    <source>
        <dbReference type="ARBA" id="ARBA00023163"/>
    </source>
</evidence>
<dbReference type="SUPFAM" id="SSF53850">
    <property type="entry name" value="Periplasmic binding protein-like II"/>
    <property type="match status" value="1"/>
</dbReference>
<proteinExistence type="inferred from homology"/>
<dbReference type="InterPro" id="IPR036390">
    <property type="entry name" value="WH_DNA-bd_sf"/>
</dbReference>
<keyword evidence="7" id="KW-1185">Reference proteome</keyword>
<keyword evidence="4" id="KW-0804">Transcription</keyword>
<dbReference type="InterPro" id="IPR000847">
    <property type="entry name" value="LysR_HTH_N"/>
</dbReference>
<keyword evidence="3" id="KW-0238">DNA-binding</keyword>
<evidence type="ECO:0000313" key="6">
    <source>
        <dbReference type="EMBL" id="MBC8577149.1"/>
    </source>
</evidence>
<reference evidence="6 7" key="1">
    <citation type="submission" date="2020-08" db="EMBL/GenBank/DDBJ databases">
        <title>Genome public.</title>
        <authorList>
            <person name="Liu C."/>
            <person name="Sun Q."/>
        </authorList>
    </citation>
    <scope>NUCLEOTIDE SEQUENCE [LARGE SCALE GENOMIC DNA]</scope>
    <source>
        <strain evidence="6 7">BX1</strain>
    </source>
</reference>
<dbReference type="SUPFAM" id="SSF46785">
    <property type="entry name" value="Winged helix' DNA-binding domain"/>
    <property type="match status" value="1"/>
</dbReference>
<dbReference type="PANTHER" id="PTHR30126:SF40">
    <property type="entry name" value="HTH-TYPE TRANSCRIPTIONAL REGULATOR GLTR"/>
    <property type="match status" value="1"/>
</dbReference>
<evidence type="ECO:0000313" key="7">
    <source>
        <dbReference type="Proteomes" id="UP000658131"/>
    </source>
</evidence>
<evidence type="ECO:0000259" key="5">
    <source>
        <dbReference type="PROSITE" id="PS50931"/>
    </source>
</evidence>
<feature type="domain" description="HTH lysR-type" evidence="5">
    <location>
        <begin position="1"/>
        <end position="60"/>
    </location>
</feature>
<sequence length="310" mass="35796">MTNLEIEAFMAVVRTGSITRAAQFLYTTQSALSRRIKTLEQELGYTLMKRQKGMRSIELTPEGQSFITVAEKWRLLWEEAREISRMERHLSLNLSAVDSVSTYIMPKVYEDFLLQNPEVSVSIRTLHSQEAYGCIESGVVDIAFISDDMYVSGVETVPAFRERMLFVCAADAHYPQTVHPSQMDPARQIRFPWNPEYDQWHRCWFDSRLKPWVLLDKMSFFEEFLFRGENWAILPASAACRLKAQTGLSVRPIQEGPPERLIYYLVADRPMGEPVKRFLECLDRRLRGMDGVASLLEFSSSVKETKAESR</sequence>
<dbReference type="Pfam" id="PF00126">
    <property type="entry name" value="HTH_1"/>
    <property type="match status" value="1"/>
</dbReference>
<dbReference type="CDD" id="cd05466">
    <property type="entry name" value="PBP2_LTTR_substrate"/>
    <property type="match status" value="1"/>
</dbReference>
<dbReference type="PROSITE" id="PS50931">
    <property type="entry name" value="HTH_LYSR"/>
    <property type="match status" value="1"/>
</dbReference>
<protein>
    <submittedName>
        <fullName evidence="6">LysR family transcriptional regulator</fullName>
    </submittedName>
</protein>
<organism evidence="6 7">
    <name type="scientific">Yanshouia hominis</name>
    <dbReference type="NCBI Taxonomy" id="2763673"/>
    <lineage>
        <taxon>Bacteria</taxon>
        <taxon>Bacillati</taxon>
        <taxon>Bacillota</taxon>
        <taxon>Clostridia</taxon>
        <taxon>Eubacteriales</taxon>
        <taxon>Oscillospiraceae</taxon>
        <taxon>Yanshouia</taxon>
    </lineage>
</organism>
<evidence type="ECO:0000256" key="1">
    <source>
        <dbReference type="ARBA" id="ARBA00009437"/>
    </source>
</evidence>
<dbReference type="RefSeq" id="WP_262400618.1">
    <property type="nucleotide sequence ID" value="NZ_JACRTB010000022.1"/>
</dbReference>
<dbReference type="Gene3D" id="3.40.190.290">
    <property type="match status" value="1"/>
</dbReference>